<accession>A0ABR4BPD6</accession>
<evidence type="ECO:0000313" key="4">
    <source>
        <dbReference type="Proteomes" id="UP001590951"/>
    </source>
</evidence>
<protein>
    <recommendedName>
        <fullName evidence="2">DUF7905 domain-containing protein</fullName>
    </recommendedName>
</protein>
<feature type="region of interest" description="Disordered" evidence="1">
    <location>
        <begin position="1"/>
        <end position="57"/>
    </location>
</feature>
<dbReference type="InterPro" id="IPR057227">
    <property type="entry name" value="DUF7905"/>
</dbReference>
<organism evidence="3 4">
    <name type="scientific">Lepraria finkii</name>
    <dbReference type="NCBI Taxonomy" id="1340010"/>
    <lineage>
        <taxon>Eukaryota</taxon>
        <taxon>Fungi</taxon>
        <taxon>Dikarya</taxon>
        <taxon>Ascomycota</taxon>
        <taxon>Pezizomycotina</taxon>
        <taxon>Lecanoromycetes</taxon>
        <taxon>OSLEUM clade</taxon>
        <taxon>Lecanoromycetidae</taxon>
        <taxon>Lecanorales</taxon>
        <taxon>Lecanorineae</taxon>
        <taxon>Stereocaulaceae</taxon>
        <taxon>Lepraria</taxon>
    </lineage>
</organism>
<evidence type="ECO:0000256" key="1">
    <source>
        <dbReference type="SAM" id="MobiDB-lite"/>
    </source>
</evidence>
<feature type="domain" description="DUF7905" evidence="2">
    <location>
        <begin position="390"/>
        <end position="701"/>
    </location>
</feature>
<name>A0ABR4BPD6_9LECA</name>
<keyword evidence="4" id="KW-1185">Reference proteome</keyword>
<dbReference type="EMBL" id="JBHFEH010000001">
    <property type="protein sequence ID" value="KAL2059669.1"/>
    <property type="molecule type" value="Genomic_DNA"/>
</dbReference>
<feature type="compositionally biased region" description="Acidic residues" evidence="1">
    <location>
        <begin position="39"/>
        <end position="57"/>
    </location>
</feature>
<proteinExistence type="predicted"/>
<comment type="caution">
    <text evidence="3">The sequence shown here is derived from an EMBL/GenBank/DDBJ whole genome shotgun (WGS) entry which is preliminary data.</text>
</comment>
<feature type="region of interest" description="Disordered" evidence="1">
    <location>
        <begin position="95"/>
        <end position="127"/>
    </location>
</feature>
<dbReference type="Proteomes" id="UP001590951">
    <property type="component" value="Unassembled WGS sequence"/>
</dbReference>
<feature type="compositionally biased region" description="Basic and acidic residues" evidence="1">
    <location>
        <begin position="24"/>
        <end position="38"/>
    </location>
</feature>
<evidence type="ECO:0000313" key="3">
    <source>
        <dbReference type="EMBL" id="KAL2059669.1"/>
    </source>
</evidence>
<gene>
    <name evidence="3" type="ORF">ABVK25_000962</name>
</gene>
<sequence>MSNSGSSGKMPNKKKKETIPYELRNAREWDPNYRKEDHSSDDDSDDGDDFNSDEDYDYDYDCCVPYVSGGPEANETAANKISNTANLSDGFQQVSYKHSSKNPPSPNGSSLNGRMANQHREHRARPKSIFNYKRDNLARAAFRKRQTPSGKYTLRKLCHEIEPNRAKMYNLIEEIGVRLGSFVRPPQHVYDRDLLIWGNAAQVQKTIAELHDHFGRSQDMIPKSTAKDNFVNEHSTIGNNYKTMQKKMEKEALIQRFQQVPEASHTYPYTGSFLWPLDEVRPEKLFGSSLEAFDPVRFQYKCHIVFDNELSVFKVLTNNSESVKKALRRIEGTMKEFVVKNHHRRSVEYLVEPPSPPAIKQDVKTLPGPSLSRIPPLIGKIVDSKVGERYLEQSTEMKVKNSHRLEQALCKTIPNLPYCRGQLQMRIYFGTFALSQFRWPGTASSISFEQFAENMALSNTKGDIIKDLRIKKDAATIMSKIYDAKNLFLPVSNSIDKLIEVAPSFAARFTFQELNKPTMLLDIEMNITSLDNIYERMQALWTRADRRDNITLLDVFMAQLDGGSSCKLHISNEHTIDASRITPKMKDFVNSVNLKIPPKTKPEITGHKVFQWKKGLPGTMYPTSFEQKASFKYRLVRNTDWMFEIARYDTFGDPKDEKVPVNTHWGATLWNTNWDSILTANTGLDIGQSATWDPKLAAFFPRPAREAPYDQGVNPGVLDFLDIVRTITNFLDGLNKELPHLRR</sequence>
<evidence type="ECO:0000259" key="2">
    <source>
        <dbReference type="Pfam" id="PF25482"/>
    </source>
</evidence>
<reference evidence="3 4" key="1">
    <citation type="submission" date="2024-09" db="EMBL/GenBank/DDBJ databases">
        <title>Rethinking Asexuality: The Enigmatic Case of Functional Sexual Genes in Lepraria (Stereocaulaceae).</title>
        <authorList>
            <person name="Doellman M."/>
            <person name="Sun Y."/>
            <person name="Barcenas-Pena A."/>
            <person name="Lumbsch H.T."/>
            <person name="Grewe F."/>
        </authorList>
    </citation>
    <scope>NUCLEOTIDE SEQUENCE [LARGE SCALE GENOMIC DNA]</scope>
    <source>
        <strain evidence="3 4">Grewe 0041</strain>
    </source>
</reference>
<dbReference type="Pfam" id="PF25482">
    <property type="entry name" value="DUF7905"/>
    <property type="match status" value="1"/>
</dbReference>